<dbReference type="GO" id="GO:0019136">
    <property type="term" value="F:deoxynucleoside kinase activity"/>
    <property type="evidence" value="ECO:0007669"/>
    <property type="project" value="InterPro"/>
</dbReference>
<dbReference type="PIRSF" id="PIRSF000705">
    <property type="entry name" value="DNK"/>
    <property type="match status" value="1"/>
</dbReference>
<name>A0A7I9VKZ9_9BACT</name>
<feature type="binding site" evidence="2">
    <location>
        <begin position="137"/>
        <end position="141"/>
    </location>
    <ligand>
        <name>ATP</name>
        <dbReference type="ChEBI" id="CHEBI:30616"/>
    </ligand>
</feature>
<organism evidence="4 5">
    <name type="scientific">Anaeromyxobacter diazotrophicus</name>
    <dbReference type="NCBI Taxonomy" id="2590199"/>
    <lineage>
        <taxon>Bacteria</taxon>
        <taxon>Pseudomonadati</taxon>
        <taxon>Myxococcota</taxon>
        <taxon>Myxococcia</taxon>
        <taxon>Myxococcales</taxon>
        <taxon>Cystobacterineae</taxon>
        <taxon>Anaeromyxobacteraceae</taxon>
        <taxon>Anaeromyxobacter</taxon>
    </lineage>
</organism>
<dbReference type="PANTHER" id="PTHR10513:SF46">
    <property type="entry name" value="DEOXYGUANOSINE KINASE"/>
    <property type="match status" value="1"/>
</dbReference>
<dbReference type="InterPro" id="IPR050566">
    <property type="entry name" value="Deoxyribonucleoside_kinase"/>
</dbReference>
<accession>A0A7I9VKZ9</accession>
<evidence type="ECO:0000259" key="3">
    <source>
        <dbReference type="Pfam" id="PF01712"/>
    </source>
</evidence>
<protein>
    <recommendedName>
        <fullName evidence="3">Deoxynucleoside kinase domain-containing protein</fullName>
    </recommendedName>
</protein>
<gene>
    <name evidence="4" type="ORF">AMYX_15990</name>
</gene>
<keyword evidence="2" id="KW-0547">Nucleotide-binding</keyword>
<dbReference type="Pfam" id="PF01712">
    <property type="entry name" value="dNK"/>
    <property type="match status" value="1"/>
</dbReference>
<dbReference type="GO" id="GO:0005524">
    <property type="term" value="F:ATP binding"/>
    <property type="evidence" value="ECO:0007669"/>
    <property type="project" value="UniProtKB-KW"/>
</dbReference>
<dbReference type="InterPro" id="IPR002624">
    <property type="entry name" value="DCK/DGK"/>
</dbReference>
<dbReference type="GO" id="GO:0005737">
    <property type="term" value="C:cytoplasm"/>
    <property type="evidence" value="ECO:0007669"/>
    <property type="project" value="TreeGrafter"/>
</dbReference>
<dbReference type="SUPFAM" id="SSF52540">
    <property type="entry name" value="P-loop containing nucleoside triphosphate hydrolases"/>
    <property type="match status" value="1"/>
</dbReference>
<keyword evidence="2" id="KW-0067">ATP-binding</keyword>
<dbReference type="PANTHER" id="PTHR10513">
    <property type="entry name" value="DEOXYNUCLEOSIDE KINASE"/>
    <property type="match status" value="1"/>
</dbReference>
<dbReference type="Gene3D" id="3.40.50.300">
    <property type="entry name" value="P-loop containing nucleotide triphosphate hydrolases"/>
    <property type="match status" value="1"/>
</dbReference>
<comment type="caution">
    <text evidence="4">The sequence shown here is derived from an EMBL/GenBank/DDBJ whole genome shotgun (WGS) entry which is preliminary data.</text>
</comment>
<dbReference type="EMBL" id="BJTG01000003">
    <property type="protein sequence ID" value="GEJ56858.1"/>
    <property type="molecule type" value="Genomic_DNA"/>
</dbReference>
<feature type="domain" description="Deoxynucleoside kinase" evidence="3">
    <location>
        <begin position="7"/>
        <end position="190"/>
    </location>
</feature>
<evidence type="ECO:0000256" key="1">
    <source>
        <dbReference type="PIRSR" id="PIRSR000705-1"/>
    </source>
</evidence>
<dbReference type="Proteomes" id="UP000503640">
    <property type="component" value="Unassembled WGS sequence"/>
</dbReference>
<dbReference type="RefSeq" id="WP_176064328.1">
    <property type="nucleotide sequence ID" value="NZ_BJTG01000003.1"/>
</dbReference>
<evidence type="ECO:0000256" key="2">
    <source>
        <dbReference type="PIRSR" id="PIRSR000705-3"/>
    </source>
</evidence>
<dbReference type="InterPro" id="IPR027417">
    <property type="entry name" value="P-loop_NTPase"/>
</dbReference>
<evidence type="ECO:0000313" key="4">
    <source>
        <dbReference type="EMBL" id="GEJ56858.1"/>
    </source>
</evidence>
<dbReference type="AlphaFoldDB" id="A0A7I9VKZ9"/>
<feature type="active site" description="Proton acceptor" evidence="1">
    <location>
        <position position="85"/>
    </location>
</feature>
<dbReference type="CDD" id="cd01673">
    <property type="entry name" value="dNK"/>
    <property type="match status" value="1"/>
</dbReference>
<keyword evidence="5" id="KW-1185">Reference proteome</keyword>
<feature type="binding site" evidence="2">
    <location>
        <begin position="11"/>
        <end position="19"/>
    </location>
    <ligand>
        <name>ATP</name>
        <dbReference type="ChEBI" id="CHEBI:30616"/>
    </ligand>
</feature>
<proteinExistence type="predicted"/>
<dbReference type="InterPro" id="IPR031314">
    <property type="entry name" value="DNK_dom"/>
</dbReference>
<reference evidence="5" key="1">
    <citation type="journal article" date="2020" name="Appl. Environ. Microbiol.">
        <title>Diazotrophic Anaeromyxobacter Isolates from Soils.</title>
        <authorList>
            <person name="Masuda Y."/>
            <person name="Yamanaka H."/>
            <person name="Xu Z.X."/>
            <person name="Shiratori Y."/>
            <person name="Aono T."/>
            <person name="Amachi S."/>
            <person name="Senoo K."/>
            <person name="Itoh H."/>
        </authorList>
    </citation>
    <scope>NUCLEOTIDE SEQUENCE [LARGE SCALE GENOMIC DNA]</scope>
    <source>
        <strain evidence="5">R267</strain>
    </source>
</reference>
<evidence type="ECO:0000313" key="5">
    <source>
        <dbReference type="Proteomes" id="UP000503640"/>
    </source>
</evidence>
<sequence>MERARYIAIDGPIGAGKTTLANLLVERLGGRLVAEPVEENPFLAGFYDDRRKFAFQTQLFFLLSRFQQQQTLFQQDLFGQLTVADYLFEKDRIFAALNLEAHELALYEQVFSLLGGRIARPDLVIYLQARQEVLQARIRRRGRPFERHLEPEYLQALAKAYNDFFFHYDDAPLLVVNTSDLDLAAEADQDALLAVIRRHKSGVQHYNPAR</sequence>